<evidence type="ECO:0000259" key="1">
    <source>
        <dbReference type="PROSITE" id="PS50206"/>
    </source>
</evidence>
<organism evidence="2 3">
    <name type="scientific">Microbacterium lacus</name>
    <dbReference type="NCBI Taxonomy" id="415217"/>
    <lineage>
        <taxon>Bacteria</taxon>
        <taxon>Bacillati</taxon>
        <taxon>Actinomycetota</taxon>
        <taxon>Actinomycetes</taxon>
        <taxon>Micrococcales</taxon>
        <taxon>Microbacteriaceae</taxon>
        <taxon>Microbacterium</taxon>
    </lineage>
</organism>
<dbReference type="InterPro" id="IPR001763">
    <property type="entry name" value="Rhodanese-like_dom"/>
</dbReference>
<proteinExistence type="predicted"/>
<dbReference type="RefSeq" id="WP_344055311.1">
    <property type="nucleotide sequence ID" value="NZ_BAAAPK010000001.1"/>
</dbReference>
<dbReference type="PROSITE" id="PS50206">
    <property type="entry name" value="RHODANESE_3"/>
    <property type="match status" value="1"/>
</dbReference>
<comment type="caution">
    <text evidence="2">The sequence shown here is derived from an EMBL/GenBank/DDBJ whole genome shotgun (WGS) entry which is preliminary data.</text>
</comment>
<evidence type="ECO:0000313" key="3">
    <source>
        <dbReference type="Proteomes" id="UP001500596"/>
    </source>
</evidence>
<protein>
    <submittedName>
        <fullName evidence="2">Rhodanese-like domain-containing protein</fullName>
    </submittedName>
</protein>
<dbReference type="InterPro" id="IPR052367">
    <property type="entry name" value="Thiosulfate_ST/Rhodanese-like"/>
</dbReference>
<keyword evidence="3" id="KW-1185">Reference proteome</keyword>
<sequence>MLTLALGVSGCAGSPASIELSADTVIVDVRTPAEYATGHLDGAVNIDLQSPTFDDVVADLDSDTDYVVYCQSGNRSAQAVSVMEDADLAVQDAGGIDEAAKATGLPVVP</sequence>
<dbReference type="EMBL" id="BAAAPK010000001">
    <property type="protein sequence ID" value="GAA1681159.1"/>
    <property type="molecule type" value="Genomic_DNA"/>
</dbReference>
<dbReference type="Pfam" id="PF00581">
    <property type="entry name" value="Rhodanese"/>
    <property type="match status" value="1"/>
</dbReference>
<dbReference type="SUPFAM" id="SSF52821">
    <property type="entry name" value="Rhodanese/Cell cycle control phosphatase"/>
    <property type="match status" value="1"/>
</dbReference>
<dbReference type="Gene3D" id="3.40.250.10">
    <property type="entry name" value="Rhodanese-like domain"/>
    <property type="match status" value="1"/>
</dbReference>
<dbReference type="PANTHER" id="PTHR45431:SF3">
    <property type="entry name" value="RHODANESE-LIKE DOMAIN-CONTAINING PROTEIN 15, CHLOROPLASTIC"/>
    <property type="match status" value="1"/>
</dbReference>
<name>A0ABN2H343_9MICO</name>
<dbReference type="SMART" id="SM00450">
    <property type="entry name" value="RHOD"/>
    <property type="match status" value="1"/>
</dbReference>
<dbReference type="Proteomes" id="UP001500596">
    <property type="component" value="Unassembled WGS sequence"/>
</dbReference>
<evidence type="ECO:0000313" key="2">
    <source>
        <dbReference type="EMBL" id="GAA1681159.1"/>
    </source>
</evidence>
<dbReference type="CDD" id="cd00158">
    <property type="entry name" value="RHOD"/>
    <property type="match status" value="1"/>
</dbReference>
<feature type="domain" description="Rhodanese" evidence="1">
    <location>
        <begin position="20"/>
        <end position="108"/>
    </location>
</feature>
<accession>A0ABN2H343</accession>
<gene>
    <name evidence="2" type="ORF">GCM10009807_26350</name>
</gene>
<reference evidence="2 3" key="1">
    <citation type="journal article" date="2019" name="Int. J. Syst. Evol. Microbiol.">
        <title>The Global Catalogue of Microorganisms (GCM) 10K type strain sequencing project: providing services to taxonomists for standard genome sequencing and annotation.</title>
        <authorList>
            <consortium name="The Broad Institute Genomics Platform"/>
            <consortium name="The Broad Institute Genome Sequencing Center for Infectious Disease"/>
            <person name="Wu L."/>
            <person name="Ma J."/>
        </authorList>
    </citation>
    <scope>NUCLEOTIDE SEQUENCE [LARGE SCALE GENOMIC DNA]</scope>
    <source>
        <strain evidence="2 3">JCM 15575</strain>
    </source>
</reference>
<dbReference type="PANTHER" id="PTHR45431">
    <property type="entry name" value="RHODANESE-LIKE DOMAIN-CONTAINING PROTEIN 15, CHLOROPLASTIC"/>
    <property type="match status" value="1"/>
</dbReference>
<dbReference type="InterPro" id="IPR036873">
    <property type="entry name" value="Rhodanese-like_dom_sf"/>
</dbReference>